<dbReference type="Gene3D" id="3.50.50.60">
    <property type="entry name" value="FAD/NAD(P)-binding domain"/>
    <property type="match status" value="1"/>
</dbReference>
<organism evidence="1">
    <name type="scientific">hydrocarbon metagenome</name>
    <dbReference type="NCBI Taxonomy" id="938273"/>
    <lineage>
        <taxon>unclassified sequences</taxon>
        <taxon>metagenomes</taxon>
        <taxon>ecological metagenomes</taxon>
    </lineage>
</organism>
<name>A0A0W8F0I8_9ZZZZ</name>
<dbReference type="SUPFAM" id="SSF51905">
    <property type="entry name" value="FAD/NAD(P)-binding domain"/>
    <property type="match status" value="1"/>
</dbReference>
<dbReference type="InterPro" id="IPR050407">
    <property type="entry name" value="Geranylgeranyl_reductase"/>
</dbReference>
<accession>A0A0W8F0I8</accession>
<comment type="caution">
    <text evidence="1">The sequence shown here is derived from an EMBL/GenBank/DDBJ whole genome shotgun (WGS) entry which is preliminary data.</text>
</comment>
<dbReference type="PANTHER" id="PTHR42685:SF21">
    <property type="entry name" value="DEHYDROGENASE (FLAVOPROTEIN)-LIKE PROTEIN"/>
    <property type="match status" value="1"/>
</dbReference>
<reference evidence="1" key="1">
    <citation type="journal article" date="2015" name="Proc. Natl. Acad. Sci. U.S.A.">
        <title>Networks of energetic and metabolic interactions define dynamics in microbial communities.</title>
        <authorList>
            <person name="Embree M."/>
            <person name="Liu J.K."/>
            <person name="Al-Bassam M.M."/>
            <person name="Zengler K."/>
        </authorList>
    </citation>
    <scope>NUCLEOTIDE SEQUENCE</scope>
</reference>
<protein>
    <submittedName>
        <fullName evidence="1">Menaquinone-specific polyprenyl reductase</fullName>
    </submittedName>
</protein>
<gene>
    <name evidence="1" type="ORF">ASZ90_015946</name>
</gene>
<dbReference type="InterPro" id="IPR036188">
    <property type="entry name" value="FAD/NAD-bd_sf"/>
</dbReference>
<proteinExistence type="predicted"/>
<sequence>MKIAIVGAGISGAYLAKLLGQEGLYPDVYDAGAQDTLCGYRSCGWGAPIGIEKYLAEVDLDLNEYLIEPMFSMNFDGLEAKTPLCTINKPRLLRDLNAGIRLKRQKLGQEEADSYDVLVDATGITRALLPPCRSDLTLPTLQHRVAVSSEGDVRLGAGVYGNRIPGLGYLWIFPVGNGQYHIGIGGIGLVHHESLMERFYRESSDQFSFRPLCRCTGVVRVASPYYSTPLSLTQRRKGKTQAVIGVGESIGTVSPFTGEGIVYSLECAGILADSWPDQEEYGNLVLARFGWMKKERETLDYLLGQGRNGGPRLRDRWRFYKNARRSGIDLPVLEAFKRMGSLSRWVDAPD</sequence>
<dbReference type="AlphaFoldDB" id="A0A0W8F0I8"/>
<dbReference type="EMBL" id="LNQE01001662">
    <property type="protein sequence ID" value="KUG14422.1"/>
    <property type="molecule type" value="Genomic_DNA"/>
</dbReference>
<dbReference type="PANTHER" id="PTHR42685">
    <property type="entry name" value="GERANYLGERANYL DIPHOSPHATE REDUCTASE"/>
    <property type="match status" value="1"/>
</dbReference>
<evidence type="ECO:0000313" key="1">
    <source>
        <dbReference type="EMBL" id="KUG14422.1"/>
    </source>
</evidence>